<proteinExistence type="predicted"/>
<comment type="caution">
    <text evidence="1">The sequence shown here is derived from an EMBL/GenBank/DDBJ whole genome shotgun (WGS) entry which is preliminary data.</text>
</comment>
<evidence type="ECO:0000313" key="2">
    <source>
        <dbReference type="Proteomes" id="UP001595772"/>
    </source>
</evidence>
<dbReference type="Proteomes" id="UP001595772">
    <property type="component" value="Unassembled WGS sequence"/>
</dbReference>
<reference evidence="2" key="1">
    <citation type="journal article" date="2019" name="Int. J. Syst. Evol. Microbiol.">
        <title>The Global Catalogue of Microorganisms (GCM) 10K type strain sequencing project: providing services to taxonomists for standard genome sequencing and annotation.</title>
        <authorList>
            <consortium name="The Broad Institute Genomics Platform"/>
            <consortium name="The Broad Institute Genome Sequencing Center for Infectious Disease"/>
            <person name="Wu L."/>
            <person name="Ma J."/>
        </authorList>
    </citation>
    <scope>NUCLEOTIDE SEQUENCE [LARGE SCALE GENOMIC DNA]</scope>
    <source>
        <strain evidence="2">IBRC-M 10703</strain>
    </source>
</reference>
<organism evidence="1 2">
    <name type="scientific">Oceanobacillus longus</name>
    <dbReference type="NCBI Taxonomy" id="930120"/>
    <lineage>
        <taxon>Bacteria</taxon>
        <taxon>Bacillati</taxon>
        <taxon>Bacillota</taxon>
        <taxon>Bacilli</taxon>
        <taxon>Bacillales</taxon>
        <taxon>Bacillaceae</taxon>
        <taxon>Oceanobacillus</taxon>
    </lineage>
</organism>
<protein>
    <recommendedName>
        <fullName evidence="3">RNA polymerase subunit sigma-70</fullName>
    </recommendedName>
</protein>
<evidence type="ECO:0000313" key="1">
    <source>
        <dbReference type="EMBL" id="MFC4022675.1"/>
    </source>
</evidence>
<name>A0ABV8GVR4_9BACI</name>
<accession>A0ABV8GVR4</accession>
<keyword evidence="2" id="KW-1185">Reference proteome</keyword>
<evidence type="ECO:0008006" key="3">
    <source>
        <dbReference type="Google" id="ProtNLM"/>
    </source>
</evidence>
<gene>
    <name evidence="1" type="ORF">ACFOUV_02435</name>
</gene>
<dbReference type="EMBL" id="JBHSAO010000001">
    <property type="protein sequence ID" value="MFC4022675.1"/>
    <property type="molecule type" value="Genomic_DNA"/>
</dbReference>
<dbReference type="RefSeq" id="WP_379495769.1">
    <property type="nucleotide sequence ID" value="NZ_JBHSAO010000001.1"/>
</dbReference>
<sequence length="57" mass="6572">MRMNDKQTNVNDQKDIFSTDLHHFVEMEGRGTHLEIASELGISIGEVKMLKKKLNRS</sequence>